<dbReference type="AlphaFoldDB" id="A0A9X2N5L6"/>
<dbReference type="EMBL" id="JAMXQV010000003">
    <property type="protein sequence ID" value="MCR6482701.1"/>
    <property type="molecule type" value="Genomic_DNA"/>
</dbReference>
<accession>A0A9X2N5L6</accession>
<proteinExistence type="predicted"/>
<evidence type="ECO:0000313" key="2">
    <source>
        <dbReference type="Proteomes" id="UP001144096"/>
    </source>
</evidence>
<name>A0A9X2N5L6_9PSEU</name>
<dbReference type="RefSeq" id="WP_257919330.1">
    <property type="nucleotide sequence ID" value="NZ_JAMXQV010000003.1"/>
</dbReference>
<protein>
    <submittedName>
        <fullName evidence="1">Uncharacterized protein</fullName>
    </submittedName>
</protein>
<evidence type="ECO:0000313" key="1">
    <source>
        <dbReference type="EMBL" id="MCR6482701.1"/>
    </source>
</evidence>
<comment type="caution">
    <text evidence="1">The sequence shown here is derived from an EMBL/GenBank/DDBJ whole genome shotgun (WGS) entry which is preliminary data.</text>
</comment>
<reference evidence="1" key="1">
    <citation type="submission" date="2022-06" db="EMBL/GenBank/DDBJ databases">
        <title>Amycolatopsis iheyaensis sp. nov., a new species of the genus Amycolatopsis isolated from soil in Iheya island, Japan.</title>
        <authorList>
            <person name="Ngamcharungchit C."/>
            <person name="Kanto H."/>
            <person name="Take A."/>
            <person name="Intra B."/>
            <person name="Matsumoto A."/>
            <person name="Panbangred W."/>
            <person name="Inahashi Y."/>
        </authorList>
    </citation>
    <scope>NUCLEOTIDE SEQUENCE</scope>
    <source>
        <strain evidence="1">OK19-0408</strain>
    </source>
</reference>
<organism evidence="1 2">
    <name type="scientific">Amycolatopsis iheyensis</name>
    <dbReference type="NCBI Taxonomy" id="2945988"/>
    <lineage>
        <taxon>Bacteria</taxon>
        <taxon>Bacillati</taxon>
        <taxon>Actinomycetota</taxon>
        <taxon>Actinomycetes</taxon>
        <taxon>Pseudonocardiales</taxon>
        <taxon>Pseudonocardiaceae</taxon>
        <taxon>Amycolatopsis</taxon>
    </lineage>
</organism>
<gene>
    <name evidence="1" type="ORF">M8542_07715</name>
</gene>
<keyword evidence="2" id="KW-1185">Reference proteome</keyword>
<dbReference type="Proteomes" id="UP001144096">
    <property type="component" value="Unassembled WGS sequence"/>
</dbReference>
<sequence>MLGDEFGDNPSKRSLFRDHGLVEFFWERVERHWVGTHFSVQAHRLRYPGPGLVNRVIRDRYGDFPGLVTFEEVGALLADRGVPLREVPYRAEAGELRAYWQPDAQIVVSVVEGSYYGRAGDLYRVASSSTGIP</sequence>